<evidence type="ECO:0000313" key="8">
    <source>
        <dbReference type="EMBL" id="AKU98491.1"/>
    </source>
</evidence>
<keyword evidence="6" id="KW-0472">Membrane</keyword>
<keyword evidence="2" id="KW-0547">Nucleotide-binding</keyword>
<evidence type="ECO:0000256" key="5">
    <source>
        <dbReference type="SAM" id="MobiDB-lite"/>
    </source>
</evidence>
<dbReference type="OrthoDB" id="9801841at2"/>
<dbReference type="PROSITE" id="PS00109">
    <property type="entry name" value="PROTEIN_KINASE_TYR"/>
    <property type="match status" value="1"/>
</dbReference>
<keyword evidence="4" id="KW-0067">ATP-binding</keyword>
<gene>
    <name evidence="8" type="ORF">AKJ09_05155</name>
</gene>
<dbReference type="Proteomes" id="UP000064967">
    <property type="component" value="Chromosome"/>
</dbReference>
<dbReference type="InterPro" id="IPR011009">
    <property type="entry name" value="Kinase-like_dom_sf"/>
</dbReference>
<feature type="domain" description="Protein kinase" evidence="7">
    <location>
        <begin position="13"/>
        <end position="300"/>
    </location>
</feature>
<protein>
    <submittedName>
        <fullName evidence="8">Serine/threonine protein kinase</fullName>
    </submittedName>
</protein>
<evidence type="ECO:0000256" key="6">
    <source>
        <dbReference type="SAM" id="Phobius"/>
    </source>
</evidence>
<dbReference type="STRING" id="1391654.AKJ09_05155"/>
<keyword evidence="1" id="KW-0808">Transferase</keyword>
<keyword evidence="8" id="KW-0723">Serine/threonine-protein kinase</keyword>
<dbReference type="PATRIC" id="fig|1391654.3.peg.5225"/>
<dbReference type="PANTHER" id="PTHR43289">
    <property type="entry name" value="MITOGEN-ACTIVATED PROTEIN KINASE KINASE KINASE 20-RELATED"/>
    <property type="match status" value="1"/>
</dbReference>
<keyword evidence="3 8" id="KW-0418">Kinase</keyword>
<dbReference type="EMBL" id="CP012333">
    <property type="protein sequence ID" value="AKU98491.1"/>
    <property type="molecule type" value="Genomic_DNA"/>
</dbReference>
<evidence type="ECO:0000256" key="4">
    <source>
        <dbReference type="ARBA" id="ARBA00022840"/>
    </source>
</evidence>
<feature type="region of interest" description="Disordered" evidence="5">
    <location>
        <begin position="403"/>
        <end position="490"/>
    </location>
</feature>
<keyword evidence="6" id="KW-0812">Transmembrane</keyword>
<feature type="compositionally biased region" description="Polar residues" evidence="5">
    <location>
        <begin position="417"/>
        <end position="457"/>
    </location>
</feature>
<dbReference type="Pfam" id="PF00069">
    <property type="entry name" value="Pkinase"/>
    <property type="match status" value="1"/>
</dbReference>
<dbReference type="RefSeq" id="WP_146649440.1">
    <property type="nucleotide sequence ID" value="NZ_CP012333.1"/>
</dbReference>
<dbReference type="InterPro" id="IPR000719">
    <property type="entry name" value="Prot_kinase_dom"/>
</dbReference>
<feature type="region of interest" description="Disordered" evidence="5">
    <location>
        <begin position="338"/>
        <end position="378"/>
    </location>
</feature>
<dbReference type="GO" id="GO:0004674">
    <property type="term" value="F:protein serine/threonine kinase activity"/>
    <property type="evidence" value="ECO:0007669"/>
    <property type="project" value="UniProtKB-KW"/>
</dbReference>
<name>A0A0K1PYM4_9BACT</name>
<evidence type="ECO:0000256" key="3">
    <source>
        <dbReference type="ARBA" id="ARBA00022777"/>
    </source>
</evidence>
<dbReference type="InterPro" id="IPR008266">
    <property type="entry name" value="Tyr_kinase_AS"/>
</dbReference>
<sequence length="490" mass="51159">MFAGVGTRHIGRYALYGEIASGGVATVHYGRLLGPVGFSRTVAIKRLHSHFARDPEFVTGFLDEARLAARIRHPNVAATVDVVAAEGELFLVMEWIHGESLSALMKQLSQTRERIPPHIVASIASGVLQGLHAAHTATDERGVGLEIVHRDVSPQNILVGADGMARVLDFGIAKATTRLTHTREGRVKGKLPYMPPEQLSDGKLDARADIYAAAVVTWEMLTGRRLFRAETDGGIIASILHDEVKPPSTFAPSIPAALEAAVMRGLERAPANRYSSAQAMALAIEACGPIASAAEVGAWLTNISAATLADRARHVAQIEAGSSLGINVHDALNEITPSQTSREAAVTPPSATEDDTQLETALDTRASAPETRRSRPSRTAALVGVALLVLLGAAGALVSATRNVQTAHSPSRAATVVDTSKPTPSASGELTSFATGSSAVSTSPANSVAVAGTSSDPVPSARVRTKPPPSSGRPTKARGPSAFDNLGGRE</sequence>
<evidence type="ECO:0000313" key="9">
    <source>
        <dbReference type="Proteomes" id="UP000064967"/>
    </source>
</evidence>
<evidence type="ECO:0000256" key="2">
    <source>
        <dbReference type="ARBA" id="ARBA00022741"/>
    </source>
</evidence>
<proteinExistence type="predicted"/>
<dbReference type="Gene3D" id="1.10.510.10">
    <property type="entry name" value="Transferase(Phosphotransferase) domain 1"/>
    <property type="match status" value="1"/>
</dbReference>
<accession>A0A0K1PYM4</accession>
<dbReference type="GO" id="GO:0005524">
    <property type="term" value="F:ATP binding"/>
    <property type="evidence" value="ECO:0007669"/>
    <property type="project" value="UniProtKB-KW"/>
</dbReference>
<evidence type="ECO:0000259" key="7">
    <source>
        <dbReference type="PROSITE" id="PS50011"/>
    </source>
</evidence>
<dbReference type="PANTHER" id="PTHR43289:SF6">
    <property type="entry name" value="SERINE_THREONINE-PROTEIN KINASE NEKL-3"/>
    <property type="match status" value="1"/>
</dbReference>
<reference evidence="8 9" key="1">
    <citation type="submission" date="2015-08" db="EMBL/GenBank/DDBJ databases">
        <authorList>
            <person name="Babu N.S."/>
            <person name="Beckwith C.J."/>
            <person name="Beseler K.G."/>
            <person name="Brison A."/>
            <person name="Carone J.V."/>
            <person name="Caskin T.P."/>
            <person name="Diamond M."/>
            <person name="Durham M.E."/>
            <person name="Foxe J.M."/>
            <person name="Go M."/>
            <person name="Henderson B.A."/>
            <person name="Jones I.B."/>
            <person name="McGettigan J.A."/>
            <person name="Micheletti S.J."/>
            <person name="Nasrallah M.E."/>
            <person name="Ortiz D."/>
            <person name="Piller C.R."/>
            <person name="Privatt S.R."/>
            <person name="Schneider S.L."/>
            <person name="Sharp S."/>
            <person name="Smith T.C."/>
            <person name="Stanton J.D."/>
            <person name="Ullery H.E."/>
            <person name="Wilson R.J."/>
            <person name="Serrano M.G."/>
            <person name="Buck G."/>
            <person name="Lee V."/>
            <person name="Wang Y."/>
            <person name="Carvalho R."/>
            <person name="Voegtly L."/>
            <person name="Shi R."/>
            <person name="Duckworth R."/>
            <person name="Johnson A."/>
            <person name="Loviza R."/>
            <person name="Walstead R."/>
            <person name="Shah Z."/>
            <person name="Kiflezghi M."/>
            <person name="Wade K."/>
            <person name="Ball S.L."/>
            <person name="Bradley K.W."/>
            <person name="Asai D.J."/>
            <person name="Bowman C.A."/>
            <person name="Russell D.A."/>
            <person name="Pope W.H."/>
            <person name="Jacobs-Sera D."/>
            <person name="Hendrix R.W."/>
            <person name="Hatfull G.F."/>
        </authorList>
    </citation>
    <scope>NUCLEOTIDE SEQUENCE [LARGE SCALE GENOMIC DNA]</scope>
    <source>
        <strain evidence="8 9">DSM 27648</strain>
    </source>
</reference>
<dbReference type="CDD" id="cd14014">
    <property type="entry name" value="STKc_PknB_like"/>
    <property type="match status" value="1"/>
</dbReference>
<evidence type="ECO:0000256" key="1">
    <source>
        <dbReference type="ARBA" id="ARBA00022679"/>
    </source>
</evidence>
<dbReference type="SUPFAM" id="SSF56112">
    <property type="entry name" value="Protein kinase-like (PK-like)"/>
    <property type="match status" value="1"/>
</dbReference>
<keyword evidence="6" id="KW-1133">Transmembrane helix</keyword>
<keyword evidence="9" id="KW-1185">Reference proteome</keyword>
<organism evidence="8 9">
    <name type="scientific">Labilithrix luteola</name>
    <dbReference type="NCBI Taxonomy" id="1391654"/>
    <lineage>
        <taxon>Bacteria</taxon>
        <taxon>Pseudomonadati</taxon>
        <taxon>Myxococcota</taxon>
        <taxon>Polyangia</taxon>
        <taxon>Polyangiales</taxon>
        <taxon>Labilitrichaceae</taxon>
        <taxon>Labilithrix</taxon>
    </lineage>
</organism>
<dbReference type="Gene3D" id="3.30.200.20">
    <property type="entry name" value="Phosphorylase Kinase, domain 1"/>
    <property type="match status" value="1"/>
</dbReference>
<dbReference type="PROSITE" id="PS50011">
    <property type="entry name" value="PROTEIN_KINASE_DOM"/>
    <property type="match status" value="1"/>
</dbReference>
<feature type="transmembrane region" description="Helical" evidence="6">
    <location>
        <begin position="380"/>
        <end position="400"/>
    </location>
</feature>
<dbReference type="AlphaFoldDB" id="A0A0K1PYM4"/>
<dbReference type="KEGG" id="llu:AKJ09_05155"/>